<dbReference type="PANTHER" id="PTHR37948:SF1">
    <property type="entry name" value="BLL5189 PROTEIN"/>
    <property type="match status" value="1"/>
</dbReference>
<evidence type="ECO:0000256" key="1">
    <source>
        <dbReference type="SAM" id="MobiDB-lite"/>
    </source>
</evidence>
<dbReference type="PANTHER" id="PTHR37948">
    <property type="entry name" value="ZGC:113208"/>
    <property type="match status" value="1"/>
</dbReference>
<dbReference type="EMBL" id="JAAMOB010000005">
    <property type="protein sequence ID" value="KAF4112843.1"/>
    <property type="molecule type" value="Genomic_DNA"/>
</dbReference>
<feature type="compositionally biased region" description="Basic and acidic residues" evidence="1">
    <location>
        <begin position="76"/>
        <end position="106"/>
    </location>
</feature>
<name>A0A7J6D0W1_9TELE</name>
<feature type="region of interest" description="Disordered" evidence="1">
    <location>
        <begin position="30"/>
        <end position="109"/>
    </location>
</feature>
<dbReference type="Proteomes" id="UP000579812">
    <property type="component" value="Unassembled WGS sequence"/>
</dbReference>
<sequence>MFGSRRIVSPTVIWIVTSNHSDSHTLRAVAQTPHTSRHRHQRQSAPHLGLRSSAQSAVQRQTEPRLASSPPPLRTVKTERGDLSEDDKKDNSDGGKNTSEIKRNEKGQLVFKGHPEFTPNMTPKEVLQAGSFGGTYFRPIYSSITKQHYKDAWQELPKDWLDGLNISKQVASSTYRENVNTYKVKCGGSLEMWESSGWIVPQDPYGWFQWYCRFYQGRQTEDDARQISRWAKCAGVKGRWRQNLITKVVRSGCACDNPTVSPVVRQTLQHWGYKLTLEDYKEGAKRVKPK</sequence>
<accession>A0A7J6D0W1</accession>
<feature type="compositionally biased region" description="Polar residues" evidence="1">
    <location>
        <begin position="52"/>
        <end position="61"/>
    </location>
</feature>
<comment type="caution">
    <text evidence="2">The sequence shown here is derived from an EMBL/GenBank/DDBJ whole genome shotgun (WGS) entry which is preliminary data.</text>
</comment>
<evidence type="ECO:0000313" key="3">
    <source>
        <dbReference type="Proteomes" id="UP000579812"/>
    </source>
</evidence>
<gene>
    <name evidence="2" type="ORF">G5714_005388</name>
</gene>
<dbReference type="AlphaFoldDB" id="A0A7J6D0W1"/>
<evidence type="ECO:0000313" key="2">
    <source>
        <dbReference type="EMBL" id="KAF4112843.1"/>
    </source>
</evidence>
<organism evidence="2 3">
    <name type="scientific">Onychostoma macrolepis</name>
    <dbReference type="NCBI Taxonomy" id="369639"/>
    <lineage>
        <taxon>Eukaryota</taxon>
        <taxon>Metazoa</taxon>
        <taxon>Chordata</taxon>
        <taxon>Craniata</taxon>
        <taxon>Vertebrata</taxon>
        <taxon>Euteleostomi</taxon>
        <taxon>Actinopterygii</taxon>
        <taxon>Neopterygii</taxon>
        <taxon>Teleostei</taxon>
        <taxon>Ostariophysi</taxon>
        <taxon>Cypriniformes</taxon>
        <taxon>Cyprinidae</taxon>
        <taxon>Acrossocheilinae</taxon>
        <taxon>Onychostoma</taxon>
    </lineage>
</organism>
<protein>
    <submittedName>
        <fullName evidence="2">Uncharacterized protein</fullName>
    </submittedName>
</protein>
<proteinExistence type="predicted"/>
<keyword evidence="3" id="KW-1185">Reference proteome</keyword>
<reference evidence="2 3" key="1">
    <citation type="submission" date="2020-04" db="EMBL/GenBank/DDBJ databases">
        <title>Chromosome-level genome assembly of a cyprinid fish Onychostoma macrolepis by integration of Nanopore Sequencing, Bionano and Hi-C technology.</title>
        <authorList>
            <person name="Wang D."/>
        </authorList>
    </citation>
    <scope>NUCLEOTIDE SEQUENCE [LARGE SCALE GENOMIC DNA]</scope>
    <source>
        <strain evidence="2">SWU-2019</strain>
        <tissue evidence="2">Muscle</tissue>
    </source>
</reference>